<evidence type="ECO:0000256" key="4">
    <source>
        <dbReference type="ARBA" id="ARBA00022801"/>
    </source>
</evidence>
<evidence type="ECO:0000256" key="6">
    <source>
        <dbReference type="ARBA" id="ARBA00023211"/>
    </source>
</evidence>
<dbReference type="EMBL" id="JBHTJH010000002">
    <property type="protein sequence ID" value="MFD0860848.1"/>
    <property type="molecule type" value="Genomic_DNA"/>
</dbReference>
<keyword evidence="3" id="KW-0479">Metal-binding</keyword>
<evidence type="ECO:0000313" key="8">
    <source>
        <dbReference type="EMBL" id="MFD0860848.1"/>
    </source>
</evidence>
<evidence type="ECO:0000259" key="7">
    <source>
        <dbReference type="PROSITE" id="PS51462"/>
    </source>
</evidence>
<comment type="caution">
    <text evidence="8">The sequence shown here is derived from an EMBL/GenBank/DDBJ whole genome shotgun (WGS) entry which is preliminary data.</text>
</comment>
<comment type="cofactor">
    <cofactor evidence="2">
        <name>Mg(2+)</name>
        <dbReference type="ChEBI" id="CHEBI:18420"/>
    </cofactor>
</comment>
<dbReference type="InterPro" id="IPR000086">
    <property type="entry name" value="NUDIX_hydrolase_dom"/>
</dbReference>
<dbReference type="EC" id="3.6.1.55" evidence="8"/>
<evidence type="ECO:0000256" key="5">
    <source>
        <dbReference type="ARBA" id="ARBA00022842"/>
    </source>
</evidence>
<reference evidence="9" key="1">
    <citation type="journal article" date="2019" name="Int. J. Syst. Evol. Microbiol.">
        <title>The Global Catalogue of Microorganisms (GCM) 10K type strain sequencing project: providing services to taxonomists for standard genome sequencing and annotation.</title>
        <authorList>
            <consortium name="The Broad Institute Genomics Platform"/>
            <consortium name="The Broad Institute Genome Sequencing Center for Infectious Disease"/>
            <person name="Wu L."/>
            <person name="Ma J."/>
        </authorList>
    </citation>
    <scope>NUCLEOTIDE SEQUENCE [LARGE SCALE GENOMIC DNA]</scope>
    <source>
        <strain evidence="9">CCUG 62952</strain>
    </source>
</reference>
<comment type="cofactor">
    <cofactor evidence="1">
        <name>Mn(2+)</name>
        <dbReference type="ChEBI" id="CHEBI:29035"/>
    </cofactor>
</comment>
<organism evidence="8 9">
    <name type="scientific">Sungkyunkwania multivorans</name>
    <dbReference type="NCBI Taxonomy" id="1173618"/>
    <lineage>
        <taxon>Bacteria</taxon>
        <taxon>Pseudomonadati</taxon>
        <taxon>Bacteroidota</taxon>
        <taxon>Flavobacteriia</taxon>
        <taxon>Flavobacteriales</taxon>
        <taxon>Flavobacteriaceae</taxon>
        <taxon>Sungkyunkwania</taxon>
    </lineage>
</organism>
<dbReference type="Gene3D" id="3.90.79.10">
    <property type="entry name" value="Nucleoside Triphosphate Pyrophosphohydrolase"/>
    <property type="match status" value="1"/>
</dbReference>
<accession>A0ABW3CSV3</accession>
<keyword evidence="4 8" id="KW-0378">Hydrolase</keyword>
<evidence type="ECO:0000313" key="9">
    <source>
        <dbReference type="Proteomes" id="UP001596978"/>
    </source>
</evidence>
<dbReference type="PANTHER" id="PTHR12992:SF11">
    <property type="entry name" value="MITOCHONDRIAL COENZYME A DIPHOSPHATASE NUDT8"/>
    <property type="match status" value="1"/>
</dbReference>
<protein>
    <submittedName>
        <fullName evidence="8">NUDIX hydrolase</fullName>
        <ecNumber evidence="8">3.6.1.55</ecNumber>
    </submittedName>
</protein>
<feature type="domain" description="Nudix hydrolase" evidence="7">
    <location>
        <begin position="46"/>
        <end position="181"/>
    </location>
</feature>
<dbReference type="PROSITE" id="PS51462">
    <property type="entry name" value="NUDIX"/>
    <property type="match status" value="1"/>
</dbReference>
<dbReference type="GO" id="GO:0035539">
    <property type="term" value="F:8-oxo-7,8-dihydrodeoxyguanosine triphosphate pyrophosphatase activity"/>
    <property type="evidence" value="ECO:0007669"/>
    <property type="project" value="UniProtKB-EC"/>
</dbReference>
<gene>
    <name evidence="8" type="ORF">ACFQ1M_01400</name>
</gene>
<dbReference type="SUPFAM" id="SSF55811">
    <property type="entry name" value="Nudix"/>
    <property type="match status" value="1"/>
</dbReference>
<dbReference type="PANTHER" id="PTHR12992">
    <property type="entry name" value="NUDIX HYDROLASE"/>
    <property type="match status" value="1"/>
</dbReference>
<evidence type="ECO:0000256" key="3">
    <source>
        <dbReference type="ARBA" id="ARBA00022723"/>
    </source>
</evidence>
<evidence type="ECO:0000256" key="2">
    <source>
        <dbReference type="ARBA" id="ARBA00001946"/>
    </source>
</evidence>
<dbReference type="InterPro" id="IPR015797">
    <property type="entry name" value="NUDIX_hydrolase-like_dom_sf"/>
</dbReference>
<dbReference type="InterPro" id="IPR045121">
    <property type="entry name" value="CoAse"/>
</dbReference>
<keyword evidence="6" id="KW-0464">Manganese</keyword>
<name>A0ABW3CSV3_9FLAO</name>
<keyword evidence="5" id="KW-0460">Magnesium</keyword>
<dbReference type="Pfam" id="PF00293">
    <property type="entry name" value="NUDIX"/>
    <property type="match status" value="1"/>
</dbReference>
<evidence type="ECO:0000256" key="1">
    <source>
        <dbReference type="ARBA" id="ARBA00001936"/>
    </source>
</evidence>
<dbReference type="Proteomes" id="UP001596978">
    <property type="component" value="Unassembled WGS sequence"/>
</dbReference>
<dbReference type="RefSeq" id="WP_386402753.1">
    <property type="nucleotide sequence ID" value="NZ_JBHTJH010000002.1"/>
</dbReference>
<keyword evidence="9" id="KW-1185">Reference proteome</keyword>
<sequence>MNFERFVNSLSKIKDFPLPGIKAQLEMAPLIRQQELREYGERRRNARRAAVLSLFYPDQRDQTNFMLIHRKTYPGVHSNQVGFPGGKFEEEDKGLEQTALRETEEEIGVSKNSITIIKELTDLYIPPSNFVVQPYLGLIEHTPSFVPQDDEVEGLIEVKLSHFLEDRSLTSQKLSTSYAKEIEVPAFELNGYIVWGATAMMLNEVKAILRATI</sequence>
<dbReference type="CDD" id="cd03426">
    <property type="entry name" value="NUDIX_CoAse_Nudt7"/>
    <property type="match status" value="1"/>
</dbReference>
<proteinExistence type="predicted"/>